<dbReference type="PANTHER" id="PTHR41786">
    <property type="entry name" value="MOTILITY ACCESSORY FACTOR MAF"/>
    <property type="match status" value="1"/>
</dbReference>
<evidence type="ECO:0000313" key="2">
    <source>
        <dbReference type="EMBL" id="MCH4293803.1"/>
    </source>
</evidence>
<gene>
    <name evidence="2" type="ORF">MJ923_05735</name>
</gene>
<name>A0AAJ1BFR5_9GAMM</name>
<reference evidence="2 3" key="1">
    <citation type="submission" date="2022-02" db="EMBL/GenBank/DDBJ databases">
        <title>The genome sequence of Shewanella sp. 3B26.</title>
        <authorList>
            <person name="Du J."/>
        </authorList>
    </citation>
    <scope>NUCLEOTIDE SEQUENCE [LARGE SCALE GENOMIC DNA]</scope>
    <source>
        <strain evidence="2 3">3B26</strain>
    </source>
</reference>
<dbReference type="InterPro" id="IPR002826">
    <property type="entry name" value="MptE-like"/>
</dbReference>
<comment type="caution">
    <text evidence="2">The sequence shown here is derived from an EMBL/GenBank/DDBJ whole genome shotgun (WGS) entry which is preliminary data.</text>
</comment>
<accession>A0AAJ1BFR5</accession>
<organism evidence="2 3">
    <name type="scientific">Shewanella zhuhaiensis</name>
    <dbReference type="NCBI Taxonomy" id="2919576"/>
    <lineage>
        <taxon>Bacteria</taxon>
        <taxon>Pseudomonadati</taxon>
        <taxon>Pseudomonadota</taxon>
        <taxon>Gammaproteobacteria</taxon>
        <taxon>Alteromonadales</taxon>
        <taxon>Shewanellaceae</taxon>
        <taxon>Shewanella</taxon>
    </lineage>
</organism>
<feature type="domain" description="6-hydroxymethylpterin diphosphokinase MptE-like" evidence="1">
    <location>
        <begin position="188"/>
        <end position="353"/>
    </location>
</feature>
<proteinExistence type="predicted"/>
<evidence type="ECO:0000313" key="3">
    <source>
        <dbReference type="Proteomes" id="UP001297581"/>
    </source>
</evidence>
<sequence>MTELFDANLQIIASRWPALAQVLSTQDVSGLDATLTEGRTQTISINGIQLSSRHNRVAEVRLLLSTVPEDATELTLFGSGMGDLPEFALERSALKSLTLVLMNPAIFCLLCHYCDYSKWLADPRLELTSSHHAHQLPEHFIAMIADLKLCSDAMAPLRDNLLRELNRSHTNRKHLASDELLLSRFKANEAFLVSDPSAAKLKPGKSCQHVLVIGAGPSLEEDYATLAKLQAAGKAALIIAVDTAMKGLVSHGVQPDIVVSIDKLIGAYHLPLEHSADSALVYFPGLDTALLSQWQGPRYSALGTSASYDTLASQYALPRLFCGGSVVHPAVDLACRLGAKEITLLGCDFCFCDNKSHAFWHGHPQSDETGKAWSATVKQQVESADHWVINGRGERVNTLLNLSTYLRALERFIAANSAVSFYRASQSGAMIEGTTWRPLAHD</sequence>
<dbReference type="RefSeq" id="WP_240590283.1">
    <property type="nucleotide sequence ID" value="NZ_JAKUDL010000002.1"/>
</dbReference>
<protein>
    <submittedName>
        <fullName evidence="2">DUF115 domain-containing protein</fullName>
    </submittedName>
</protein>
<keyword evidence="3" id="KW-1185">Reference proteome</keyword>
<dbReference type="Pfam" id="PF01973">
    <property type="entry name" value="MptE-like"/>
    <property type="match status" value="1"/>
</dbReference>
<evidence type="ECO:0000259" key="1">
    <source>
        <dbReference type="Pfam" id="PF01973"/>
    </source>
</evidence>
<dbReference type="AlphaFoldDB" id="A0AAJ1BFR5"/>
<dbReference type="EMBL" id="JAKUDL010000002">
    <property type="protein sequence ID" value="MCH4293803.1"/>
    <property type="molecule type" value="Genomic_DNA"/>
</dbReference>
<dbReference type="PANTHER" id="PTHR41786:SF1">
    <property type="entry name" value="6-HYDROXYMETHYLPTERIN DIPHOSPHOKINASE MPTE-LIKE DOMAIN-CONTAINING PROTEIN"/>
    <property type="match status" value="1"/>
</dbReference>
<dbReference type="Proteomes" id="UP001297581">
    <property type="component" value="Unassembled WGS sequence"/>
</dbReference>